<protein>
    <submittedName>
        <fullName evidence="1">Uncharacterized protein</fullName>
    </submittedName>
</protein>
<reference evidence="1" key="1">
    <citation type="journal article" date="2023" name="Insect Mol. Biol.">
        <title>Genome sequencing provides insights into the evolution of gene families encoding plant cell wall-degrading enzymes in longhorned beetles.</title>
        <authorList>
            <person name="Shin N.R."/>
            <person name="Okamura Y."/>
            <person name="Kirsch R."/>
            <person name="Pauchet Y."/>
        </authorList>
    </citation>
    <scope>NUCLEOTIDE SEQUENCE</scope>
    <source>
        <strain evidence="1">AMC_N1</strain>
    </source>
</reference>
<dbReference type="EMBL" id="JAPWTK010000267">
    <property type="protein sequence ID" value="KAJ8944093.1"/>
    <property type="molecule type" value="Genomic_DNA"/>
</dbReference>
<comment type="caution">
    <text evidence="1">The sequence shown here is derived from an EMBL/GenBank/DDBJ whole genome shotgun (WGS) entry which is preliminary data.</text>
</comment>
<keyword evidence="2" id="KW-1185">Reference proteome</keyword>
<dbReference type="Proteomes" id="UP001162162">
    <property type="component" value="Unassembled WGS sequence"/>
</dbReference>
<organism evidence="1 2">
    <name type="scientific">Aromia moschata</name>
    <dbReference type="NCBI Taxonomy" id="1265417"/>
    <lineage>
        <taxon>Eukaryota</taxon>
        <taxon>Metazoa</taxon>
        <taxon>Ecdysozoa</taxon>
        <taxon>Arthropoda</taxon>
        <taxon>Hexapoda</taxon>
        <taxon>Insecta</taxon>
        <taxon>Pterygota</taxon>
        <taxon>Neoptera</taxon>
        <taxon>Endopterygota</taxon>
        <taxon>Coleoptera</taxon>
        <taxon>Polyphaga</taxon>
        <taxon>Cucujiformia</taxon>
        <taxon>Chrysomeloidea</taxon>
        <taxon>Cerambycidae</taxon>
        <taxon>Cerambycinae</taxon>
        <taxon>Callichromatini</taxon>
        <taxon>Aromia</taxon>
    </lineage>
</organism>
<evidence type="ECO:0000313" key="1">
    <source>
        <dbReference type="EMBL" id="KAJ8944093.1"/>
    </source>
</evidence>
<proteinExistence type="predicted"/>
<name>A0AAV8Y014_9CUCU</name>
<accession>A0AAV8Y014</accession>
<gene>
    <name evidence="1" type="ORF">NQ318_019431</name>
</gene>
<dbReference type="AlphaFoldDB" id="A0AAV8Y014"/>
<sequence>MRQNAHIKCKLFKSYLKMIQIDEIINQNLLINEYFHIYYQQDGAPAHNARRVRDHLNQTFEDRCIDFFVIPPVKFICRLHDDPVIQATGYAYNVEPADMYYIGIQGRAIFFKLLAKCSPDFGEPQQGRTQVTQSGDTLYIWSELIRPILLVYKRFSFVRFSIEKKVPKDDREEIKNRSGPLSRIKSIGLRRCLPTSRRVVSPYVNQ</sequence>
<evidence type="ECO:0000313" key="2">
    <source>
        <dbReference type="Proteomes" id="UP001162162"/>
    </source>
</evidence>